<accession>A0A2T4KTU5</accession>
<dbReference type="AlphaFoldDB" id="A0A2T4KTU5"/>
<evidence type="ECO:0000313" key="5">
    <source>
        <dbReference type="Proteomes" id="UP000242547"/>
    </source>
</evidence>
<dbReference type="EMBL" id="PYZL01000011">
    <property type="protein sequence ID" value="PTE74099.1"/>
    <property type="molecule type" value="Genomic_DNA"/>
</dbReference>
<keyword evidence="4" id="KW-1185">Reference proteome</keyword>
<evidence type="ECO:0000313" key="2">
    <source>
        <dbReference type="EMBL" id="PTE74099.1"/>
    </source>
</evidence>
<reference evidence="3" key="2">
    <citation type="submission" date="2018-03" db="EMBL/GenBank/DDBJ databases">
        <authorList>
            <person name="Naushad S."/>
        </authorList>
    </citation>
    <scope>NUCLEOTIDE SEQUENCE</scope>
    <source>
        <strain evidence="3">SNUC 1409</strain>
    </source>
</reference>
<keyword evidence="1" id="KW-0175">Coiled coil</keyword>
<dbReference type="Pfam" id="PF05565">
    <property type="entry name" value="Sipho_Gp157"/>
    <property type="match status" value="1"/>
</dbReference>
<comment type="caution">
    <text evidence="2">The sequence shown here is derived from an EMBL/GenBank/DDBJ whole genome shotgun (WGS) entry which is preliminary data.</text>
</comment>
<dbReference type="InterPro" id="IPR008840">
    <property type="entry name" value="Sipho_Gp157"/>
</dbReference>
<evidence type="ECO:0000313" key="3">
    <source>
        <dbReference type="EMBL" id="PTF12790.1"/>
    </source>
</evidence>
<feature type="coiled-coil region" evidence="1">
    <location>
        <begin position="24"/>
        <end position="69"/>
    </location>
</feature>
<gene>
    <name evidence="2" type="ORF">BUY44_02840</name>
    <name evidence="3" type="ORF">BUY47_11165</name>
</gene>
<proteinExistence type="predicted"/>
<dbReference type="EMBL" id="PYZI01000018">
    <property type="protein sequence ID" value="PTF12790.1"/>
    <property type="molecule type" value="Genomic_DNA"/>
</dbReference>
<reference evidence="2" key="3">
    <citation type="submission" date="2018-03" db="EMBL/GenBank/DDBJ databases">
        <authorList>
            <person name="Keele B.F."/>
        </authorList>
    </citation>
    <scope>NUCLEOTIDE SEQUENCE</scope>
    <source>
        <strain evidence="2">SNUC 761</strain>
    </source>
</reference>
<evidence type="ECO:0000313" key="4">
    <source>
        <dbReference type="Proteomes" id="UP000242088"/>
    </source>
</evidence>
<evidence type="ECO:0000256" key="1">
    <source>
        <dbReference type="SAM" id="Coils"/>
    </source>
</evidence>
<name>A0A2T4KTU5_9STAP</name>
<reference evidence="4 5" key="1">
    <citation type="journal article" date="2016" name="Front. Microbiol.">
        <title>Comprehensive Phylogenetic Analysis of Bovine Non-aureus Staphylococci Species Based on Whole-Genome Sequencing.</title>
        <authorList>
            <person name="Naushad S."/>
            <person name="Barkema H.W."/>
            <person name="Luby C."/>
            <person name="Condas L.A."/>
            <person name="Nobrega D.B."/>
            <person name="Carson D.A."/>
            <person name="De Buck J."/>
        </authorList>
    </citation>
    <scope>NUCLEOTIDE SEQUENCE [LARGE SCALE GENOMIC DNA]</scope>
    <source>
        <strain evidence="3 4">SNUC 1409</strain>
        <strain evidence="2 5">SNUC 761</strain>
    </source>
</reference>
<protein>
    <submittedName>
        <fullName evidence="2">Siphovirus superfamily</fullName>
    </submittedName>
</protein>
<dbReference type="RefSeq" id="WP_107505751.1">
    <property type="nucleotide sequence ID" value="NZ_PYZI01000018.1"/>
</dbReference>
<dbReference type="Proteomes" id="UP000242088">
    <property type="component" value="Unassembled WGS sequence"/>
</dbReference>
<dbReference type="Proteomes" id="UP000242547">
    <property type="component" value="Unassembled WGS sequence"/>
</dbReference>
<sequence length="161" mass="18452">MSNLFELSTKFAELLNMVDEGYSIEELQDTLDSIQADMDTKVDNTVGLIRSVEADVETIDKEVKRLQELKRSKVNFVDRLKMYLQDALEVQDMKNYRTSTNYIYKRKNAPSKDIVDETKIPSEYWVSQAPKLNTKQLVDDLKAGKDIPGAQLKQTVSLVVK</sequence>
<organism evidence="2 5">
    <name type="scientific">Staphylococcus devriesei</name>
    <dbReference type="NCBI Taxonomy" id="586733"/>
    <lineage>
        <taxon>Bacteria</taxon>
        <taxon>Bacillati</taxon>
        <taxon>Bacillota</taxon>
        <taxon>Bacilli</taxon>
        <taxon>Bacillales</taxon>
        <taxon>Staphylococcaceae</taxon>
        <taxon>Staphylococcus</taxon>
    </lineage>
</organism>